<proteinExistence type="evidence at transcript level"/>
<dbReference type="AGR" id="MGI:1918885"/>
<organism evidence="1">
    <name type="scientific">Mus musculus</name>
    <name type="common">Mouse</name>
    <dbReference type="NCBI Taxonomy" id="10090"/>
    <lineage>
        <taxon>Eukaryota</taxon>
        <taxon>Metazoa</taxon>
        <taxon>Chordata</taxon>
        <taxon>Craniata</taxon>
        <taxon>Vertebrata</taxon>
        <taxon>Euteleostomi</taxon>
        <taxon>Mammalia</taxon>
        <taxon>Eutheria</taxon>
        <taxon>Euarchontoglires</taxon>
        <taxon>Glires</taxon>
        <taxon>Rodentia</taxon>
        <taxon>Myomorpha</taxon>
        <taxon>Muroidea</taxon>
        <taxon>Muridae</taxon>
        <taxon>Murinae</taxon>
        <taxon>Mus</taxon>
        <taxon>Mus</taxon>
    </lineage>
</organism>
<dbReference type="MGI" id="MGI:1918885">
    <property type="gene designation" value="Mast4"/>
</dbReference>
<accession>Q62490</accession>
<name>Q62490_MOUSE</name>
<feature type="non-terminal residue" evidence="1">
    <location>
        <position position="1"/>
    </location>
</feature>
<protein>
    <submittedName>
        <fullName evidence="1">Unknown protein</fullName>
    </submittedName>
</protein>
<feature type="non-terminal residue" evidence="1">
    <location>
        <position position="94"/>
    </location>
</feature>
<evidence type="ECO:0000313" key="2">
    <source>
        <dbReference type="MGI" id="MGI:1918885"/>
    </source>
</evidence>
<dbReference type="AlphaFoldDB" id="Q62490"/>
<gene>
    <name evidence="2" type="primary">Mast4</name>
    <name evidence="1" type="synonym">unknown</name>
</gene>
<dbReference type="EMBL" id="Z78146">
    <property type="protein sequence ID" value="CAB01548.1"/>
    <property type="molecule type" value="mRNA"/>
</dbReference>
<evidence type="ECO:0000313" key="1">
    <source>
        <dbReference type="EMBL" id="CAB01548.1"/>
    </source>
</evidence>
<reference evidence="1" key="1">
    <citation type="journal article" date="1997" name="Genomics">
        <title>Cloning of the genes encoding two murine and human cochlear unconventional type I myosins.</title>
        <authorList>
            <person name="Crozet F."/>
            <person name="El-Amraoui A."/>
            <person name="Blanchard S."/>
            <person name="Lenoir M."/>
            <person name="Ripoll C."/>
            <person name="Vago P."/>
            <person name="Hamel C."/>
            <person name="Fizames C."/>
            <person name="Levi-Acobas F."/>
            <person name="Depetris D."/>
            <person name="Mattei M.-G."/>
            <person name="Weil D."/>
            <person name="Pujol R."/>
            <person name="Petit C."/>
        </authorList>
    </citation>
    <scope>NUCLEOTIDE SEQUENCE</scope>
    <source>
        <tissue evidence="1">Cochlea</tissue>
    </source>
</reference>
<sequence>GFLFLTHLPQPDHFAFLLRYGYVVKTNMFNLEKLRSARWSAARCTLYIPTQTHCKVMYRELLFLTSSSLGRQVFYKHYLATVLPVTTRKASGRK</sequence>